<dbReference type="GO" id="GO:0005737">
    <property type="term" value="C:cytoplasm"/>
    <property type="evidence" value="ECO:0007669"/>
    <property type="project" value="TreeGrafter"/>
</dbReference>
<organism evidence="2 3">
    <name type="scientific">Streptomyces lincolnensis</name>
    <dbReference type="NCBI Taxonomy" id="1915"/>
    <lineage>
        <taxon>Bacteria</taxon>
        <taxon>Bacillati</taxon>
        <taxon>Actinomycetota</taxon>
        <taxon>Actinomycetes</taxon>
        <taxon>Kitasatosporales</taxon>
        <taxon>Streptomycetaceae</taxon>
        <taxon>Streptomyces</taxon>
    </lineage>
</organism>
<evidence type="ECO:0000259" key="1">
    <source>
        <dbReference type="Pfam" id="PF00668"/>
    </source>
</evidence>
<dbReference type="GO" id="GO:0043041">
    <property type="term" value="P:amino acid activation for nonribosomal peptide biosynthetic process"/>
    <property type="evidence" value="ECO:0007669"/>
    <property type="project" value="TreeGrafter"/>
</dbReference>
<dbReference type="PANTHER" id="PTHR45527">
    <property type="entry name" value="NONRIBOSOMAL PEPTIDE SYNTHETASE"/>
    <property type="match status" value="1"/>
</dbReference>
<feature type="domain" description="Condensation" evidence="1">
    <location>
        <begin position="52"/>
        <end position="348"/>
    </location>
</feature>
<dbReference type="GO" id="GO:0003824">
    <property type="term" value="F:catalytic activity"/>
    <property type="evidence" value="ECO:0007669"/>
    <property type="project" value="InterPro"/>
</dbReference>
<sequence length="485" mass="53898">MRLVGHTHRPPQAREEHVPLAAGQETLWELMRALAPSDPGAARLPVVDFRLLSGELEPAALEGALGDLIHRHHALRTVFASADDEPVLHVRPEGQVPLHHVDLSGLPPAERSRQLDALVHRERFAVFDLARGPLWRVHLVRTSAHEYLAAVSFYHVISDGWACSVFFEDWMHAYRARLGQRAPQEHLDVSLRDAADQQRADLPVSAAHDAYWRARLLPLPTRPVFPPRVRSPEADLTAEVALPFSFDDSTVGALREVAWRARTTPFLALLAAYHVLLCHLTRRERLVAGTTTLGRGAGVWRRVVSQFTNNVYLEIPTSGASSFLDAVRATHATMAEAVAHTSSFGRIARAVRPSFDRERPWPFLNLFDYWFQSAAPAAPDLSHPELSVRQVGPGGQGALDTEAPLLRAREVGDSLPVWARRGVPLVIVDDDRRGGVLVYNRDVYDTGMVAELAETYRWFVTAVVTEPERTLRDVLAALPGSARLE</sequence>
<name>A0A1B1MQ67_STRLN</name>
<dbReference type="STRING" id="1915.SLINC_8308"/>
<proteinExistence type="predicted"/>
<dbReference type="EMBL" id="CP016438">
    <property type="protein sequence ID" value="ANS70532.1"/>
    <property type="molecule type" value="Genomic_DNA"/>
</dbReference>
<dbReference type="PANTHER" id="PTHR45527:SF1">
    <property type="entry name" value="FATTY ACID SYNTHASE"/>
    <property type="match status" value="1"/>
</dbReference>
<dbReference type="RefSeq" id="WP_067444053.1">
    <property type="nucleotide sequence ID" value="NZ_CP016438.1"/>
</dbReference>
<dbReference type="SUPFAM" id="SSF52777">
    <property type="entry name" value="CoA-dependent acyltransferases"/>
    <property type="match status" value="2"/>
</dbReference>
<evidence type="ECO:0000313" key="3">
    <source>
        <dbReference type="Proteomes" id="UP000092598"/>
    </source>
</evidence>
<reference evidence="2 3" key="1">
    <citation type="submission" date="2016-07" db="EMBL/GenBank/DDBJ databases">
        <title>Enhancement of antibiotic productionsby engineered nitrateutilization in actinobacteria.</title>
        <authorList>
            <person name="Meng S.C."/>
        </authorList>
    </citation>
    <scope>NUCLEOTIDE SEQUENCE [LARGE SCALE GENOMIC DNA]</scope>
    <source>
        <strain evidence="2 3">NRRL 2936</strain>
    </source>
</reference>
<dbReference type="Gene3D" id="3.30.559.10">
    <property type="entry name" value="Chloramphenicol acetyltransferase-like domain"/>
    <property type="match status" value="1"/>
</dbReference>
<dbReference type="GO" id="GO:0031177">
    <property type="term" value="F:phosphopantetheine binding"/>
    <property type="evidence" value="ECO:0007669"/>
    <property type="project" value="TreeGrafter"/>
</dbReference>
<dbReference type="KEGG" id="sls:SLINC_8308"/>
<gene>
    <name evidence="2" type="ORF">SLINC_8308</name>
</gene>
<evidence type="ECO:0000313" key="2">
    <source>
        <dbReference type="EMBL" id="ANS70532.1"/>
    </source>
</evidence>
<dbReference type="InterPro" id="IPR001242">
    <property type="entry name" value="Condensation_dom"/>
</dbReference>
<dbReference type="GO" id="GO:0008610">
    <property type="term" value="P:lipid biosynthetic process"/>
    <property type="evidence" value="ECO:0007669"/>
    <property type="project" value="UniProtKB-ARBA"/>
</dbReference>
<keyword evidence="3" id="KW-1185">Reference proteome</keyword>
<dbReference type="InterPro" id="IPR023213">
    <property type="entry name" value="CAT-like_dom_sf"/>
</dbReference>
<dbReference type="Pfam" id="PF00668">
    <property type="entry name" value="Condensation"/>
    <property type="match status" value="1"/>
</dbReference>
<protein>
    <recommendedName>
        <fullName evidence="1">Condensation domain-containing protein</fullName>
    </recommendedName>
</protein>
<accession>A0A1B1MQ67</accession>
<dbReference type="GO" id="GO:0044550">
    <property type="term" value="P:secondary metabolite biosynthetic process"/>
    <property type="evidence" value="ECO:0007669"/>
    <property type="project" value="TreeGrafter"/>
</dbReference>
<dbReference type="Gene3D" id="3.30.559.30">
    <property type="entry name" value="Nonribosomal peptide synthetase, condensation domain"/>
    <property type="match status" value="1"/>
</dbReference>
<dbReference type="PATRIC" id="fig|1915.4.peg.9148"/>
<dbReference type="Proteomes" id="UP000092598">
    <property type="component" value="Chromosome"/>
</dbReference>
<dbReference type="AlphaFoldDB" id="A0A1B1MQ67"/>